<sequence length="184" mass="20014">MVEPSPQTWTLRLKSYKTTVYLHVDPLSTFTSIKQALFDALAETSLVSTTGETITLPDSSSDIQLGKPVNTHDPRAGFLLGEWEYPDQDSDEEMDGNGKGKGKAKGRAKKTANGAENLSSSKHCPKGAGLRENAVLAFRWRGDGTGWEDEEDEASMWGVKIPSFEDGYGVENEGDVGGRPQFEG</sequence>
<protein>
    <submittedName>
        <fullName evidence="2">Uncharacterized protein</fullName>
    </submittedName>
</protein>
<evidence type="ECO:0000313" key="3">
    <source>
        <dbReference type="Proteomes" id="UP000799778"/>
    </source>
</evidence>
<feature type="compositionally biased region" description="Basic residues" evidence="1">
    <location>
        <begin position="100"/>
        <end position="110"/>
    </location>
</feature>
<reference evidence="2" key="1">
    <citation type="journal article" date="2020" name="Stud. Mycol.">
        <title>101 Dothideomycetes genomes: a test case for predicting lifestyles and emergence of pathogens.</title>
        <authorList>
            <person name="Haridas S."/>
            <person name="Albert R."/>
            <person name="Binder M."/>
            <person name="Bloem J."/>
            <person name="Labutti K."/>
            <person name="Salamov A."/>
            <person name="Andreopoulos B."/>
            <person name="Baker S."/>
            <person name="Barry K."/>
            <person name="Bills G."/>
            <person name="Bluhm B."/>
            <person name="Cannon C."/>
            <person name="Castanera R."/>
            <person name="Culley D."/>
            <person name="Daum C."/>
            <person name="Ezra D."/>
            <person name="Gonzalez J."/>
            <person name="Henrissat B."/>
            <person name="Kuo A."/>
            <person name="Liang C."/>
            <person name="Lipzen A."/>
            <person name="Lutzoni F."/>
            <person name="Magnuson J."/>
            <person name="Mondo S."/>
            <person name="Nolan M."/>
            <person name="Ohm R."/>
            <person name="Pangilinan J."/>
            <person name="Park H.-J."/>
            <person name="Ramirez L."/>
            <person name="Alfaro M."/>
            <person name="Sun H."/>
            <person name="Tritt A."/>
            <person name="Yoshinaga Y."/>
            <person name="Zwiers L.-H."/>
            <person name="Turgeon B."/>
            <person name="Goodwin S."/>
            <person name="Spatafora J."/>
            <person name="Crous P."/>
            <person name="Grigoriev I."/>
        </authorList>
    </citation>
    <scope>NUCLEOTIDE SEQUENCE</scope>
    <source>
        <strain evidence="2">CBS 175.79</strain>
    </source>
</reference>
<dbReference type="Proteomes" id="UP000799778">
    <property type="component" value="Unassembled WGS sequence"/>
</dbReference>
<proteinExistence type="predicted"/>
<gene>
    <name evidence="2" type="ORF">BU24DRAFT_399961</name>
</gene>
<evidence type="ECO:0000256" key="1">
    <source>
        <dbReference type="SAM" id="MobiDB-lite"/>
    </source>
</evidence>
<dbReference type="AlphaFoldDB" id="A0A6A5XBT3"/>
<feature type="compositionally biased region" description="Acidic residues" evidence="1">
    <location>
        <begin position="86"/>
        <end position="95"/>
    </location>
</feature>
<feature type="region of interest" description="Disordered" evidence="1">
    <location>
        <begin position="164"/>
        <end position="184"/>
    </location>
</feature>
<name>A0A6A5XBT3_9PLEO</name>
<dbReference type="RefSeq" id="XP_033378884.1">
    <property type="nucleotide sequence ID" value="XM_033525433.1"/>
</dbReference>
<keyword evidence="3" id="KW-1185">Reference proteome</keyword>
<dbReference type="EMBL" id="ML978076">
    <property type="protein sequence ID" value="KAF2010545.1"/>
    <property type="molecule type" value="Genomic_DNA"/>
</dbReference>
<organism evidence="2 3">
    <name type="scientific">Aaosphaeria arxii CBS 175.79</name>
    <dbReference type="NCBI Taxonomy" id="1450172"/>
    <lineage>
        <taxon>Eukaryota</taxon>
        <taxon>Fungi</taxon>
        <taxon>Dikarya</taxon>
        <taxon>Ascomycota</taxon>
        <taxon>Pezizomycotina</taxon>
        <taxon>Dothideomycetes</taxon>
        <taxon>Pleosporomycetidae</taxon>
        <taxon>Pleosporales</taxon>
        <taxon>Pleosporales incertae sedis</taxon>
        <taxon>Aaosphaeria</taxon>
    </lineage>
</organism>
<dbReference type="OrthoDB" id="5376498at2759"/>
<dbReference type="GeneID" id="54282830"/>
<feature type="region of interest" description="Disordered" evidence="1">
    <location>
        <begin position="86"/>
        <end position="127"/>
    </location>
</feature>
<evidence type="ECO:0000313" key="2">
    <source>
        <dbReference type="EMBL" id="KAF2010545.1"/>
    </source>
</evidence>
<accession>A0A6A5XBT3</accession>